<keyword evidence="4 6" id="KW-1133">Transmembrane helix</keyword>
<name>A0A1M5PYX5_9RHOB</name>
<evidence type="ECO:0000259" key="7">
    <source>
        <dbReference type="Pfam" id="PF00892"/>
    </source>
</evidence>
<gene>
    <name evidence="8" type="ORF">SAMN05444003_1944</name>
</gene>
<accession>A0A1M5PYX5</accession>
<keyword evidence="3 6" id="KW-0812">Transmembrane</keyword>
<feature type="transmembrane region" description="Helical" evidence="6">
    <location>
        <begin position="286"/>
        <end position="304"/>
    </location>
</feature>
<keyword evidence="5 6" id="KW-0472">Membrane</keyword>
<dbReference type="SUPFAM" id="SSF103481">
    <property type="entry name" value="Multidrug resistance efflux transporter EmrE"/>
    <property type="match status" value="2"/>
</dbReference>
<protein>
    <submittedName>
        <fullName evidence="8">Threonine/homoserine efflux transporter RhtA</fullName>
    </submittedName>
</protein>
<evidence type="ECO:0000256" key="3">
    <source>
        <dbReference type="ARBA" id="ARBA00022692"/>
    </source>
</evidence>
<evidence type="ECO:0000313" key="8">
    <source>
        <dbReference type="EMBL" id="SHH07105.1"/>
    </source>
</evidence>
<dbReference type="Pfam" id="PF00892">
    <property type="entry name" value="EamA"/>
    <property type="match status" value="1"/>
</dbReference>
<feature type="transmembrane region" description="Helical" evidence="6">
    <location>
        <begin position="232"/>
        <end position="253"/>
    </location>
</feature>
<organism evidence="8 9">
    <name type="scientific">Cognatiyoonia sediminum</name>
    <dbReference type="NCBI Taxonomy" id="1508389"/>
    <lineage>
        <taxon>Bacteria</taxon>
        <taxon>Pseudomonadati</taxon>
        <taxon>Pseudomonadota</taxon>
        <taxon>Alphaproteobacteria</taxon>
        <taxon>Rhodobacterales</taxon>
        <taxon>Paracoccaceae</taxon>
        <taxon>Cognatiyoonia</taxon>
    </lineage>
</organism>
<feature type="transmembrane region" description="Helical" evidence="6">
    <location>
        <begin position="154"/>
        <end position="173"/>
    </location>
</feature>
<proteinExistence type="inferred from homology"/>
<feature type="transmembrane region" description="Helical" evidence="6">
    <location>
        <begin position="44"/>
        <end position="66"/>
    </location>
</feature>
<feature type="transmembrane region" description="Helical" evidence="6">
    <location>
        <begin position="260"/>
        <end position="280"/>
    </location>
</feature>
<dbReference type="OrthoDB" id="9812899at2"/>
<evidence type="ECO:0000256" key="2">
    <source>
        <dbReference type="ARBA" id="ARBA00009853"/>
    </source>
</evidence>
<comment type="subcellular location">
    <subcellularLocation>
        <location evidence="1">Membrane</location>
        <topology evidence="1">Multi-pass membrane protein</topology>
    </subcellularLocation>
</comment>
<dbReference type="InterPro" id="IPR000620">
    <property type="entry name" value="EamA_dom"/>
</dbReference>
<dbReference type="PANTHER" id="PTHR22911:SF6">
    <property type="entry name" value="SOLUTE CARRIER FAMILY 35 MEMBER G1"/>
    <property type="match status" value="1"/>
</dbReference>
<dbReference type="RefSeq" id="WP_072900720.1">
    <property type="nucleotide sequence ID" value="NZ_FQXB01000002.1"/>
</dbReference>
<dbReference type="Proteomes" id="UP000184074">
    <property type="component" value="Unassembled WGS sequence"/>
</dbReference>
<feature type="transmembrane region" description="Helical" evidence="6">
    <location>
        <begin position="78"/>
        <end position="98"/>
    </location>
</feature>
<feature type="domain" description="EamA" evidence="7">
    <location>
        <begin position="13"/>
        <end position="145"/>
    </location>
</feature>
<comment type="similarity">
    <text evidence="2">Belongs to the drug/metabolite transporter (DMT) superfamily. 10 TMS drug/metabolite exporter (DME) (TC 2.A.7.3) family.</text>
</comment>
<dbReference type="GO" id="GO:0016020">
    <property type="term" value="C:membrane"/>
    <property type="evidence" value="ECO:0007669"/>
    <property type="project" value="UniProtKB-SubCell"/>
</dbReference>
<dbReference type="PANTHER" id="PTHR22911">
    <property type="entry name" value="ACYL-MALONYL CONDENSING ENZYME-RELATED"/>
    <property type="match status" value="1"/>
</dbReference>
<evidence type="ECO:0000256" key="4">
    <source>
        <dbReference type="ARBA" id="ARBA00022989"/>
    </source>
</evidence>
<dbReference type="AlphaFoldDB" id="A0A1M5PYX5"/>
<dbReference type="InterPro" id="IPR037185">
    <property type="entry name" value="EmrE-like"/>
</dbReference>
<feature type="transmembrane region" description="Helical" evidence="6">
    <location>
        <begin position="7"/>
        <end position="24"/>
    </location>
</feature>
<dbReference type="STRING" id="1508389.SAMN05444003_1944"/>
<sequence>MTQRQTLSPNIVGSLCALGSTFVFSYNDSIVKYFSDAYALHQIILTRFLFGLFFVMVLIAPFSGGLGIVKTKKLKQHLLRGLFVVTANMTFFLGLAVIPLAEAVAIFFISPLIITAFSVIFLNEQVGPRRWAAVAVGFLGVLIVMRPGAETFQLASLLPAIAAVAYASIHIMTRKIGTTESAVTMTFYIQIVFIVVCLLIGLALGDGRYNDQDNASLAFLFRAWAWPEPFDLFLMVLLGLGIAIAGLLISQAYRIGEPGFVASFEYVAIPISILIGYFVFDEIPNPVALVGVALILGSGLYAIARERKAAER</sequence>
<evidence type="ECO:0000313" key="9">
    <source>
        <dbReference type="Proteomes" id="UP000184074"/>
    </source>
</evidence>
<reference evidence="8 9" key="1">
    <citation type="submission" date="2016-11" db="EMBL/GenBank/DDBJ databases">
        <authorList>
            <person name="Jaros S."/>
            <person name="Januszkiewicz K."/>
            <person name="Wedrychowicz H."/>
        </authorList>
    </citation>
    <scope>NUCLEOTIDE SEQUENCE [LARGE SCALE GENOMIC DNA]</scope>
    <source>
        <strain evidence="8 9">DSM 28715</strain>
    </source>
</reference>
<feature type="transmembrane region" description="Helical" evidence="6">
    <location>
        <begin position="104"/>
        <end position="122"/>
    </location>
</feature>
<feature type="transmembrane region" description="Helical" evidence="6">
    <location>
        <begin position="185"/>
        <end position="204"/>
    </location>
</feature>
<dbReference type="EMBL" id="FQXB01000002">
    <property type="protein sequence ID" value="SHH07105.1"/>
    <property type="molecule type" value="Genomic_DNA"/>
</dbReference>
<evidence type="ECO:0000256" key="5">
    <source>
        <dbReference type="ARBA" id="ARBA00023136"/>
    </source>
</evidence>
<evidence type="ECO:0000256" key="1">
    <source>
        <dbReference type="ARBA" id="ARBA00004141"/>
    </source>
</evidence>
<keyword evidence="9" id="KW-1185">Reference proteome</keyword>
<evidence type="ECO:0000256" key="6">
    <source>
        <dbReference type="SAM" id="Phobius"/>
    </source>
</evidence>
<feature type="transmembrane region" description="Helical" evidence="6">
    <location>
        <begin position="131"/>
        <end position="148"/>
    </location>
</feature>